<evidence type="ECO:0000256" key="5">
    <source>
        <dbReference type="ARBA" id="ARBA00022801"/>
    </source>
</evidence>
<keyword evidence="4" id="KW-0255">Endonuclease</keyword>
<evidence type="ECO:0000313" key="8">
    <source>
        <dbReference type="Proteomes" id="UP000189701"/>
    </source>
</evidence>
<dbReference type="AlphaFoldDB" id="A0A1U7X750"/>
<feature type="domain" description="Reverse transcriptase RNase H-like" evidence="7">
    <location>
        <begin position="2"/>
        <end position="48"/>
    </location>
</feature>
<keyword evidence="6" id="KW-0695">RNA-directed DNA polymerase</keyword>
<dbReference type="GO" id="GO:0016787">
    <property type="term" value="F:hydrolase activity"/>
    <property type="evidence" value="ECO:0007669"/>
    <property type="project" value="UniProtKB-KW"/>
</dbReference>
<gene>
    <name evidence="9" type="primary">LOC104234750</name>
</gene>
<dbReference type="InterPro" id="IPR043502">
    <property type="entry name" value="DNA/RNA_pol_sf"/>
</dbReference>
<evidence type="ECO:0000259" key="7">
    <source>
        <dbReference type="Pfam" id="PF17917"/>
    </source>
</evidence>
<keyword evidence="3" id="KW-0540">Nuclease</keyword>
<keyword evidence="2" id="KW-0548">Nucleotidyltransferase</keyword>
<dbReference type="RefSeq" id="XP_009786673.1">
    <property type="nucleotide sequence ID" value="XM_009788371.1"/>
</dbReference>
<evidence type="ECO:0000256" key="2">
    <source>
        <dbReference type="ARBA" id="ARBA00022695"/>
    </source>
</evidence>
<dbReference type="eggNOG" id="KOG0017">
    <property type="taxonomic scope" value="Eukaryota"/>
</dbReference>
<evidence type="ECO:0000256" key="3">
    <source>
        <dbReference type="ARBA" id="ARBA00022722"/>
    </source>
</evidence>
<evidence type="ECO:0000256" key="4">
    <source>
        <dbReference type="ARBA" id="ARBA00022759"/>
    </source>
</evidence>
<dbReference type="GO" id="GO:0003964">
    <property type="term" value="F:RNA-directed DNA polymerase activity"/>
    <property type="evidence" value="ECO:0007669"/>
    <property type="project" value="UniProtKB-KW"/>
</dbReference>
<keyword evidence="5" id="KW-0378">Hydrolase</keyword>
<dbReference type="SUPFAM" id="SSF56672">
    <property type="entry name" value="DNA/RNA polymerases"/>
    <property type="match status" value="1"/>
</dbReference>
<dbReference type="Proteomes" id="UP000189701">
    <property type="component" value="Unplaced"/>
</dbReference>
<proteinExistence type="predicted"/>
<protein>
    <submittedName>
        <fullName evidence="9">Uncharacterized protein LOC104234750</fullName>
    </submittedName>
</protein>
<evidence type="ECO:0000256" key="1">
    <source>
        <dbReference type="ARBA" id="ARBA00022679"/>
    </source>
</evidence>
<accession>A0A1U7X750</accession>
<reference evidence="9" key="2">
    <citation type="submission" date="2025-08" db="UniProtKB">
        <authorList>
            <consortium name="RefSeq"/>
        </authorList>
    </citation>
    <scope>IDENTIFICATION</scope>
    <source>
        <tissue evidence="9">Leaf</tissue>
    </source>
</reference>
<keyword evidence="8" id="KW-1185">Reference proteome</keyword>
<dbReference type="Pfam" id="PF17917">
    <property type="entry name" value="RT_RNaseH"/>
    <property type="match status" value="1"/>
</dbReference>
<evidence type="ECO:0000256" key="6">
    <source>
        <dbReference type="ARBA" id="ARBA00022918"/>
    </source>
</evidence>
<organism evidence="8 9">
    <name type="scientific">Nicotiana sylvestris</name>
    <name type="common">Wood tobacco</name>
    <name type="synonym">South American tobacco</name>
    <dbReference type="NCBI Taxonomy" id="4096"/>
    <lineage>
        <taxon>Eukaryota</taxon>
        <taxon>Viridiplantae</taxon>
        <taxon>Streptophyta</taxon>
        <taxon>Embryophyta</taxon>
        <taxon>Tracheophyta</taxon>
        <taxon>Spermatophyta</taxon>
        <taxon>Magnoliopsida</taxon>
        <taxon>eudicotyledons</taxon>
        <taxon>Gunneridae</taxon>
        <taxon>Pentapetalae</taxon>
        <taxon>asterids</taxon>
        <taxon>lamiids</taxon>
        <taxon>Solanales</taxon>
        <taxon>Solanaceae</taxon>
        <taxon>Nicotianoideae</taxon>
        <taxon>Nicotianeae</taxon>
        <taxon>Nicotiana</taxon>
    </lineage>
</organism>
<dbReference type="InterPro" id="IPR041373">
    <property type="entry name" value="RT_RNaseH"/>
</dbReference>
<evidence type="ECO:0000313" key="9">
    <source>
        <dbReference type="RefSeq" id="XP_009786673.1"/>
    </source>
</evidence>
<dbReference type="GO" id="GO:0004519">
    <property type="term" value="F:endonuclease activity"/>
    <property type="evidence" value="ECO:0007669"/>
    <property type="project" value="UniProtKB-KW"/>
</dbReference>
<sequence length="122" mass="13944">MIVHGLNIWRHYLYGVSCEVYTDNRSLQHLFKQKNLNLKQQGWVELLKDNDITILYHLGMANVSSLFECIKASKYDDLNVLVHKGTVQRSSSKKVAIGDGGVMQLQDWLCVPTLDGLRELIL</sequence>
<name>A0A1U7X750_NICSY</name>
<reference evidence="8" key="1">
    <citation type="journal article" date="2013" name="Genome Biol.">
        <title>Reference genomes and transcriptomes of Nicotiana sylvestris and Nicotiana tomentosiformis.</title>
        <authorList>
            <person name="Sierro N."/>
            <person name="Battey J.N."/>
            <person name="Ouadi S."/>
            <person name="Bovet L."/>
            <person name="Goepfert S."/>
            <person name="Bakaher N."/>
            <person name="Peitsch M.C."/>
            <person name="Ivanov N.V."/>
        </authorList>
    </citation>
    <scope>NUCLEOTIDE SEQUENCE [LARGE SCALE GENOMIC DNA]</scope>
</reference>
<keyword evidence="1" id="KW-0808">Transferase</keyword>